<organism evidence="1">
    <name type="scientific">Trepomonas sp. PC1</name>
    <dbReference type="NCBI Taxonomy" id="1076344"/>
    <lineage>
        <taxon>Eukaryota</taxon>
        <taxon>Metamonada</taxon>
        <taxon>Diplomonadida</taxon>
        <taxon>Hexamitidae</taxon>
        <taxon>Hexamitinae</taxon>
        <taxon>Trepomonas</taxon>
    </lineage>
</organism>
<dbReference type="SUPFAM" id="SSF52058">
    <property type="entry name" value="L domain-like"/>
    <property type="match status" value="1"/>
</dbReference>
<gene>
    <name evidence="1" type="ORF">TPC1_15159</name>
</gene>
<sequence length="190" mass="21771">KFLPNSCFRGCEYLKTCNTKVTNVPDFCFVDCKRLAVFNFGSITHVGSSAFKNCLSLANLESKAIKTVRQQAFQNCPSLAVICVPNCSTLESSSFYNCVNVRYFRIKQKQNPVSFLIDVFGAEIFLHKDSETYNMLVNHLSPFEDLFRFRPPVPHQTTQNLYMPTCHRNFGDYRILLCADTNLRDFSVCK</sequence>
<dbReference type="AlphaFoldDB" id="A0A146KAN2"/>
<evidence type="ECO:0000313" key="1">
    <source>
        <dbReference type="EMBL" id="JAP92785.1"/>
    </source>
</evidence>
<feature type="non-terminal residue" evidence="1">
    <location>
        <position position="190"/>
    </location>
</feature>
<dbReference type="InterPro" id="IPR026906">
    <property type="entry name" value="LRR_5"/>
</dbReference>
<protein>
    <submittedName>
        <fullName evidence="1">Leucine rich repeats-containing protein</fullName>
    </submittedName>
</protein>
<feature type="non-terminal residue" evidence="1">
    <location>
        <position position="1"/>
    </location>
</feature>
<reference evidence="1" key="1">
    <citation type="submission" date="2015-07" db="EMBL/GenBank/DDBJ databases">
        <title>Adaptation to a free-living lifestyle via gene acquisitions in the diplomonad Trepomonas sp. PC1.</title>
        <authorList>
            <person name="Xu F."/>
            <person name="Jerlstrom-Hultqvist J."/>
            <person name="Kolisko M."/>
            <person name="Simpson A.G.B."/>
            <person name="Roger A.J."/>
            <person name="Svard S.G."/>
            <person name="Andersson J.O."/>
        </authorList>
    </citation>
    <scope>NUCLEOTIDE SEQUENCE</scope>
    <source>
        <strain evidence="1">PC1</strain>
    </source>
</reference>
<dbReference type="Pfam" id="PF13306">
    <property type="entry name" value="LRR_5"/>
    <property type="match status" value="1"/>
</dbReference>
<accession>A0A146KAN2</accession>
<dbReference type="InterPro" id="IPR032675">
    <property type="entry name" value="LRR_dom_sf"/>
</dbReference>
<dbReference type="EMBL" id="GDID01003821">
    <property type="protein sequence ID" value="JAP92785.1"/>
    <property type="molecule type" value="Transcribed_RNA"/>
</dbReference>
<proteinExistence type="predicted"/>
<name>A0A146KAN2_9EUKA</name>
<dbReference type="Gene3D" id="3.80.10.10">
    <property type="entry name" value="Ribonuclease Inhibitor"/>
    <property type="match status" value="1"/>
</dbReference>